<evidence type="ECO:0000256" key="5">
    <source>
        <dbReference type="ARBA" id="ARBA00023239"/>
    </source>
</evidence>
<organism evidence="8 9">
    <name type="scientific">Fibrella forsythiae</name>
    <dbReference type="NCBI Taxonomy" id="2817061"/>
    <lineage>
        <taxon>Bacteria</taxon>
        <taxon>Pseudomonadati</taxon>
        <taxon>Bacteroidota</taxon>
        <taxon>Cytophagia</taxon>
        <taxon>Cytophagales</taxon>
        <taxon>Spirosomataceae</taxon>
        <taxon>Fibrella</taxon>
    </lineage>
</organism>
<evidence type="ECO:0000256" key="4">
    <source>
        <dbReference type="ARBA" id="ARBA00023136"/>
    </source>
</evidence>
<dbReference type="NCBIfam" id="TIGR00247">
    <property type="entry name" value="endolytic transglycosylase MltG"/>
    <property type="match status" value="1"/>
</dbReference>
<evidence type="ECO:0000313" key="8">
    <source>
        <dbReference type="EMBL" id="MBO0948362.1"/>
    </source>
</evidence>
<keyword evidence="2 7" id="KW-0812">Transmembrane</keyword>
<gene>
    <name evidence="7 8" type="primary">mltG</name>
    <name evidence="8" type="ORF">J2I46_07225</name>
</gene>
<comment type="caution">
    <text evidence="8">The sequence shown here is derived from an EMBL/GenBank/DDBJ whole genome shotgun (WGS) entry which is preliminary data.</text>
</comment>
<dbReference type="EC" id="4.2.2.29" evidence="7"/>
<dbReference type="PANTHER" id="PTHR30518:SF2">
    <property type="entry name" value="ENDOLYTIC MUREIN TRANSGLYCOSYLASE"/>
    <property type="match status" value="1"/>
</dbReference>
<comment type="catalytic activity">
    <reaction evidence="7">
        <text>a peptidoglycan chain = a peptidoglycan chain with N-acetyl-1,6-anhydromuramyl-[peptide] at the reducing end + a peptidoglycan chain with N-acetylglucosamine at the non-reducing end.</text>
        <dbReference type="EC" id="4.2.2.29"/>
    </reaction>
</comment>
<feature type="site" description="Important for catalytic activity" evidence="7">
    <location>
        <position position="222"/>
    </location>
</feature>
<reference evidence="8 9" key="1">
    <citation type="submission" date="2021-03" db="EMBL/GenBank/DDBJ databases">
        <title>Fibrella sp. HMF5405 genome sequencing and assembly.</title>
        <authorList>
            <person name="Kang H."/>
            <person name="Kim H."/>
            <person name="Bae S."/>
            <person name="Joh K."/>
        </authorList>
    </citation>
    <scope>NUCLEOTIDE SEQUENCE [LARGE SCALE GENOMIC DNA]</scope>
    <source>
        <strain evidence="8 9">HMF5405</strain>
    </source>
</reference>
<dbReference type="HAMAP" id="MF_02065">
    <property type="entry name" value="MltG"/>
    <property type="match status" value="1"/>
</dbReference>
<evidence type="ECO:0000256" key="7">
    <source>
        <dbReference type="HAMAP-Rule" id="MF_02065"/>
    </source>
</evidence>
<comment type="function">
    <text evidence="7">Functions as a peptidoglycan terminase that cleaves nascent peptidoglycan strands endolytically to terminate their elongation.</text>
</comment>
<keyword evidence="3 7" id="KW-1133">Transmembrane helix</keyword>
<dbReference type="Gene3D" id="3.30.1490.480">
    <property type="entry name" value="Endolytic murein transglycosylase"/>
    <property type="match status" value="1"/>
</dbReference>
<dbReference type="InterPro" id="IPR003770">
    <property type="entry name" value="MLTG-like"/>
</dbReference>
<dbReference type="Gene3D" id="3.30.160.60">
    <property type="entry name" value="Classic Zinc Finger"/>
    <property type="match status" value="1"/>
</dbReference>
<name>A0ABS3JHI7_9BACT</name>
<keyword evidence="1 7" id="KW-1003">Cell membrane</keyword>
<keyword evidence="4 7" id="KW-0472">Membrane</keyword>
<proteinExistence type="inferred from homology"/>
<feature type="transmembrane region" description="Helical" evidence="7">
    <location>
        <begin position="7"/>
        <end position="25"/>
    </location>
</feature>
<sequence length="347" mass="39601">MSRNTKIGLYIAFTVLFVSFTFYAWQLAKTPNINAHTDDAKPFSLYIPKGSTFESVIDTLQKHQVLENEMTFRFVSKLMKYPERVKAGHYRMQPGLGNYEAIKKLRSGSQDPIELTFNSSIRLKSELIEKVGSKFAFGPEPLRELLNNPDTCKRYGLDTTTIICLFIPNTYEMFWTAKPTALLSRMADEYKKFWTPARKAKAAALGLSQTEVQTLASIVRAETIKSDEQPRVAGVYLNRLKRGIKLEADPTVVFANNDFTIRRVLNKHLAFNNPYNTYMYAGLPPGPINLPPPTAIDAVLNPEQHDYLFFVAKADFSGYHTFSRNMAEHMANARIYQRALNERKIMK</sequence>
<keyword evidence="5 7" id="KW-0456">Lyase</keyword>
<evidence type="ECO:0000256" key="1">
    <source>
        <dbReference type="ARBA" id="ARBA00022475"/>
    </source>
</evidence>
<dbReference type="Proteomes" id="UP000664628">
    <property type="component" value="Unassembled WGS sequence"/>
</dbReference>
<evidence type="ECO:0000313" key="9">
    <source>
        <dbReference type="Proteomes" id="UP000664628"/>
    </source>
</evidence>
<keyword evidence="6 7" id="KW-0961">Cell wall biogenesis/degradation</keyword>
<comment type="similarity">
    <text evidence="7">Belongs to the transglycosylase MltG family.</text>
</comment>
<evidence type="ECO:0000256" key="2">
    <source>
        <dbReference type="ARBA" id="ARBA00022692"/>
    </source>
</evidence>
<accession>A0ABS3JHI7</accession>
<protein>
    <recommendedName>
        <fullName evidence="7">Endolytic murein transglycosylase</fullName>
        <ecNumber evidence="7">4.2.2.29</ecNumber>
    </recommendedName>
    <alternativeName>
        <fullName evidence="7">Peptidoglycan lytic transglycosylase</fullName>
    </alternativeName>
    <alternativeName>
        <fullName evidence="7">Peptidoglycan polymerization terminase</fullName>
    </alternativeName>
</protein>
<keyword evidence="9" id="KW-1185">Reference proteome</keyword>
<evidence type="ECO:0000256" key="3">
    <source>
        <dbReference type="ARBA" id="ARBA00022989"/>
    </source>
</evidence>
<dbReference type="PANTHER" id="PTHR30518">
    <property type="entry name" value="ENDOLYTIC MUREIN TRANSGLYCOSYLASE"/>
    <property type="match status" value="1"/>
</dbReference>
<dbReference type="EMBL" id="JAFMYW010000002">
    <property type="protein sequence ID" value="MBO0948362.1"/>
    <property type="molecule type" value="Genomic_DNA"/>
</dbReference>
<evidence type="ECO:0000256" key="6">
    <source>
        <dbReference type="ARBA" id="ARBA00023316"/>
    </source>
</evidence>
<comment type="subcellular location">
    <subcellularLocation>
        <location evidence="7">Cell membrane</location>
        <topology evidence="7">Single-pass membrane protein</topology>
    </subcellularLocation>
</comment>
<dbReference type="Pfam" id="PF02618">
    <property type="entry name" value="YceG"/>
    <property type="match status" value="1"/>
</dbReference>
<dbReference type="RefSeq" id="WP_207329132.1">
    <property type="nucleotide sequence ID" value="NZ_JAFMYW010000002.1"/>
</dbReference>